<dbReference type="Gene3D" id="1.10.287.600">
    <property type="entry name" value="Helix hairpin bin"/>
    <property type="match status" value="1"/>
</dbReference>
<evidence type="ECO:0000256" key="8">
    <source>
        <dbReference type="ARBA" id="ARBA00049117"/>
    </source>
</evidence>
<dbReference type="Pfam" id="PF03953">
    <property type="entry name" value="Tubulin_C"/>
    <property type="match status" value="1"/>
</dbReference>
<evidence type="ECO:0000256" key="4">
    <source>
        <dbReference type="ARBA" id="ARBA00022701"/>
    </source>
</evidence>
<comment type="caution">
    <text evidence="10">The sequence shown here is derived from an EMBL/GenBank/DDBJ whole genome shotgun (WGS) entry which is preliminary data.</text>
</comment>
<keyword evidence="6" id="KW-0378">Hydrolase</keyword>
<reference evidence="11" key="1">
    <citation type="submission" date="2024-07" db="EMBL/GenBank/DDBJ databases">
        <title>Two chromosome-level genome assemblies of Korean endemic species Abeliophyllum distichum and Forsythia ovata (Oleaceae).</title>
        <authorList>
            <person name="Jang H."/>
        </authorList>
    </citation>
    <scope>NUCLEOTIDE SEQUENCE [LARGE SCALE GENOMIC DNA]</scope>
</reference>
<dbReference type="PANTHER" id="PTHR11588">
    <property type="entry name" value="TUBULIN"/>
    <property type="match status" value="1"/>
</dbReference>
<keyword evidence="5" id="KW-0547">Nucleotide-binding</keyword>
<comment type="catalytic activity">
    <reaction evidence="8">
        <text>GTP + H2O = GDP + phosphate + H(+)</text>
        <dbReference type="Rhea" id="RHEA:19669"/>
        <dbReference type="ChEBI" id="CHEBI:15377"/>
        <dbReference type="ChEBI" id="CHEBI:15378"/>
        <dbReference type="ChEBI" id="CHEBI:37565"/>
        <dbReference type="ChEBI" id="CHEBI:43474"/>
        <dbReference type="ChEBI" id="CHEBI:58189"/>
    </reaction>
    <physiologicalReaction direction="left-to-right" evidence="8">
        <dbReference type="Rhea" id="RHEA:19670"/>
    </physiologicalReaction>
</comment>
<dbReference type="EMBL" id="JBFOLJ010000004">
    <property type="protein sequence ID" value="KAL2546064.1"/>
    <property type="molecule type" value="Genomic_DNA"/>
</dbReference>
<sequence>MMFQGKVIGSHLVELLSQHINQWSPADCWMQLYDRWSSVDDVGSLAVIHQMMINNPGKSILWFRQSLLLLRTQSPSLFVVAPLSEWECLMYRGDVVPKDVNSAVATIKTKRTVQFVDASKVTLPGFNRCPTGFKCGINYQPPTVVPGGDLSKVQRAVCMISNNTAVAEVFSRIDHKFDLMYAKRAFVHWYIGEGMEEGEFSEAREDLAALDKDYEEVGAEGVDDEEGSEDY</sequence>
<dbReference type="InterPro" id="IPR000217">
    <property type="entry name" value="Tubulin"/>
</dbReference>
<evidence type="ECO:0000313" key="10">
    <source>
        <dbReference type="EMBL" id="KAL2546064.1"/>
    </source>
</evidence>
<protein>
    <submittedName>
        <fullName evidence="10">Tubulin alpha chain</fullName>
    </submittedName>
</protein>
<comment type="similarity">
    <text evidence="2">Belongs to the tubulin family.</text>
</comment>
<comment type="subcellular location">
    <subcellularLocation>
        <location evidence="1">Cytoplasm</location>
    </subcellularLocation>
</comment>
<dbReference type="SMART" id="SM00865">
    <property type="entry name" value="Tubulin_C"/>
    <property type="match status" value="1"/>
</dbReference>
<keyword evidence="3" id="KW-0963">Cytoplasm</keyword>
<keyword evidence="11" id="KW-1185">Reference proteome</keyword>
<feature type="domain" description="Tubulin/FtsZ 2-layer sandwich" evidence="9">
    <location>
        <begin position="44"/>
        <end position="175"/>
    </location>
</feature>
<keyword evidence="4" id="KW-0493">Microtubule</keyword>
<evidence type="ECO:0000256" key="6">
    <source>
        <dbReference type="ARBA" id="ARBA00022801"/>
    </source>
</evidence>
<dbReference type="GO" id="GO:0016787">
    <property type="term" value="F:hydrolase activity"/>
    <property type="evidence" value="ECO:0007669"/>
    <property type="project" value="UniProtKB-KW"/>
</dbReference>
<keyword evidence="7" id="KW-0342">GTP-binding</keyword>
<dbReference type="GO" id="GO:0005737">
    <property type="term" value="C:cytoplasm"/>
    <property type="evidence" value="ECO:0007669"/>
    <property type="project" value="UniProtKB-SubCell"/>
</dbReference>
<evidence type="ECO:0000259" key="9">
    <source>
        <dbReference type="SMART" id="SM00865"/>
    </source>
</evidence>
<dbReference type="Gene3D" id="3.30.1330.20">
    <property type="entry name" value="Tubulin/FtsZ, C-terminal domain"/>
    <property type="match status" value="1"/>
</dbReference>
<dbReference type="InterPro" id="IPR037103">
    <property type="entry name" value="Tubulin/FtsZ-like_C"/>
</dbReference>
<dbReference type="GO" id="GO:0005525">
    <property type="term" value="F:GTP binding"/>
    <property type="evidence" value="ECO:0007669"/>
    <property type="project" value="UniProtKB-KW"/>
</dbReference>
<dbReference type="Proteomes" id="UP001604277">
    <property type="component" value="Unassembled WGS sequence"/>
</dbReference>
<evidence type="ECO:0000256" key="5">
    <source>
        <dbReference type="ARBA" id="ARBA00022741"/>
    </source>
</evidence>
<proteinExistence type="inferred from homology"/>
<dbReference type="InterPro" id="IPR023123">
    <property type="entry name" value="Tubulin_C"/>
</dbReference>
<dbReference type="FunFam" id="1.10.287.600:FF:000005">
    <property type="entry name" value="Tubulin alpha chain"/>
    <property type="match status" value="1"/>
</dbReference>
<evidence type="ECO:0000256" key="2">
    <source>
        <dbReference type="ARBA" id="ARBA00009636"/>
    </source>
</evidence>
<evidence type="ECO:0000256" key="3">
    <source>
        <dbReference type="ARBA" id="ARBA00022490"/>
    </source>
</evidence>
<evidence type="ECO:0000256" key="1">
    <source>
        <dbReference type="ARBA" id="ARBA00004496"/>
    </source>
</evidence>
<name>A0ABD1W8U8_9LAMI</name>
<accession>A0ABD1W8U8</accession>
<evidence type="ECO:0000313" key="11">
    <source>
        <dbReference type="Proteomes" id="UP001604277"/>
    </source>
</evidence>
<evidence type="ECO:0000256" key="7">
    <source>
        <dbReference type="ARBA" id="ARBA00023134"/>
    </source>
</evidence>
<organism evidence="10 11">
    <name type="scientific">Forsythia ovata</name>
    <dbReference type="NCBI Taxonomy" id="205694"/>
    <lineage>
        <taxon>Eukaryota</taxon>
        <taxon>Viridiplantae</taxon>
        <taxon>Streptophyta</taxon>
        <taxon>Embryophyta</taxon>
        <taxon>Tracheophyta</taxon>
        <taxon>Spermatophyta</taxon>
        <taxon>Magnoliopsida</taxon>
        <taxon>eudicotyledons</taxon>
        <taxon>Gunneridae</taxon>
        <taxon>Pentapetalae</taxon>
        <taxon>asterids</taxon>
        <taxon>lamiids</taxon>
        <taxon>Lamiales</taxon>
        <taxon>Oleaceae</taxon>
        <taxon>Forsythieae</taxon>
        <taxon>Forsythia</taxon>
    </lineage>
</organism>
<dbReference type="InterPro" id="IPR008280">
    <property type="entry name" value="Tub_FtsZ_C"/>
</dbReference>
<dbReference type="GO" id="GO:0005874">
    <property type="term" value="C:microtubule"/>
    <property type="evidence" value="ECO:0007669"/>
    <property type="project" value="UniProtKB-KW"/>
</dbReference>
<dbReference type="InterPro" id="IPR018316">
    <property type="entry name" value="Tubulin/FtsZ_2-layer-sand-dom"/>
</dbReference>
<gene>
    <name evidence="10" type="ORF">Fot_15297</name>
</gene>
<dbReference type="SUPFAM" id="SSF55307">
    <property type="entry name" value="Tubulin C-terminal domain-like"/>
    <property type="match status" value="1"/>
</dbReference>
<dbReference type="AlphaFoldDB" id="A0ABD1W8U8"/>